<name>A0A074ZJZ4_AURSE</name>
<dbReference type="RefSeq" id="XP_013347152.1">
    <property type="nucleotide sequence ID" value="XM_013491698.1"/>
</dbReference>
<sequence>MEPESSVVLRAPGVSQNDQWSQTSSYQSPSLSFLQGTWHVTHSTLPMWKSKRNVQITYTALPPSTADAKLDQTDRLDDVVSYQGLDSDKLHTVHGVDKASGGIGVTDVWDWRGKGWLMIASSHWEVLGWADKGASQDSWVVTYFAKTLFTPAGIDFYSRRKEGLSEQTIQDIKAALSRVDNEDVRRLSSEVFEVRTDHSAQGDA</sequence>
<dbReference type="InParanoid" id="A0A074ZJZ4"/>
<gene>
    <name evidence="2" type="ORF">AUEXF2481DRAFT_1640</name>
</gene>
<evidence type="ECO:0008006" key="4">
    <source>
        <dbReference type="Google" id="ProtNLM"/>
    </source>
</evidence>
<evidence type="ECO:0000313" key="3">
    <source>
        <dbReference type="Proteomes" id="UP000030641"/>
    </source>
</evidence>
<protein>
    <recommendedName>
        <fullName evidence="4">Lipocalin-like domain-containing protein</fullName>
    </recommendedName>
</protein>
<proteinExistence type="predicted"/>
<dbReference type="GeneID" id="25362205"/>
<evidence type="ECO:0000256" key="1">
    <source>
        <dbReference type="SAM" id="MobiDB-lite"/>
    </source>
</evidence>
<dbReference type="OMA" id="MWRSARN"/>
<feature type="region of interest" description="Disordered" evidence="1">
    <location>
        <begin position="1"/>
        <end position="22"/>
    </location>
</feature>
<dbReference type="EMBL" id="KL584751">
    <property type="protein sequence ID" value="KEQ98806.1"/>
    <property type="molecule type" value="Genomic_DNA"/>
</dbReference>
<keyword evidence="3" id="KW-1185">Reference proteome</keyword>
<accession>A0A074ZJZ4</accession>
<dbReference type="HOGENOM" id="CLU_094640_1_0_1"/>
<organism evidence="2 3">
    <name type="scientific">Aureobasidium subglaciale (strain EXF-2481)</name>
    <name type="common">Aureobasidium pullulans var. subglaciale</name>
    <dbReference type="NCBI Taxonomy" id="1043005"/>
    <lineage>
        <taxon>Eukaryota</taxon>
        <taxon>Fungi</taxon>
        <taxon>Dikarya</taxon>
        <taxon>Ascomycota</taxon>
        <taxon>Pezizomycotina</taxon>
        <taxon>Dothideomycetes</taxon>
        <taxon>Dothideomycetidae</taxon>
        <taxon>Dothideales</taxon>
        <taxon>Saccotheciaceae</taxon>
        <taxon>Aureobasidium</taxon>
    </lineage>
</organism>
<dbReference type="AlphaFoldDB" id="A0A074ZJZ4"/>
<dbReference type="Proteomes" id="UP000030641">
    <property type="component" value="Unassembled WGS sequence"/>
</dbReference>
<dbReference type="STRING" id="1043005.A0A074ZJZ4"/>
<dbReference type="OrthoDB" id="9975758at2759"/>
<evidence type="ECO:0000313" key="2">
    <source>
        <dbReference type="EMBL" id="KEQ98806.1"/>
    </source>
</evidence>
<reference evidence="2 3" key="1">
    <citation type="journal article" date="2014" name="BMC Genomics">
        <title>Genome sequencing of four Aureobasidium pullulans varieties: biotechnological potential, stress tolerance, and description of new species.</title>
        <authorList>
            <person name="Gostin Ar C."/>
            <person name="Ohm R.A."/>
            <person name="Kogej T."/>
            <person name="Sonjak S."/>
            <person name="Turk M."/>
            <person name="Zajc J."/>
            <person name="Zalar P."/>
            <person name="Grube M."/>
            <person name="Sun H."/>
            <person name="Han J."/>
            <person name="Sharma A."/>
            <person name="Chiniquy J."/>
            <person name="Ngan C.Y."/>
            <person name="Lipzen A."/>
            <person name="Barry K."/>
            <person name="Grigoriev I.V."/>
            <person name="Gunde-Cimerman N."/>
        </authorList>
    </citation>
    <scope>NUCLEOTIDE SEQUENCE [LARGE SCALE GENOMIC DNA]</scope>
    <source>
        <strain evidence="2 3">EXF-2481</strain>
    </source>
</reference>